<dbReference type="GO" id="GO:0009001">
    <property type="term" value="F:serine O-acetyltransferase activity"/>
    <property type="evidence" value="ECO:0007669"/>
    <property type="project" value="TreeGrafter"/>
</dbReference>
<name>A0A6A6NYD2_9PEZI</name>
<keyword evidence="4" id="KW-0378">Hydrolase</keyword>
<dbReference type="GO" id="GO:0016787">
    <property type="term" value="F:hydrolase activity"/>
    <property type="evidence" value="ECO:0007669"/>
    <property type="project" value="UniProtKB-KW"/>
</dbReference>
<dbReference type="AlphaFoldDB" id="A0A6A6NYD2"/>
<dbReference type="HAMAP" id="MF_00296">
    <property type="entry name" value="MetX_acyltransf"/>
    <property type="match status" value="1"/>
</dbReference>
<dbReference type="Gene3D" id="3.40.50.1820">
    <property type="entry name" value="alpha/beta hydrolase"/>
    <property type="match status" value="1"/>
</dbReference>
<dbReference type="InterPro" id="IPR000073">
    <property type="entry name" value="AB_hydrolase_1"/>
</dbReference>
<dbReference type="InterPro" id="IPR029058">
    <property type="entry name" value="AB_hydrolase_fold"/>
</dbReference>
<dbReference type="SUPFAM" id="SSF53474">
    <property type="entry name" value="alpha/beta-Hydrolases"/>
    <property type="match status" value="1"/>
</dbReference>
<feature type="compositionally biased region" description="Low complexity" evidence="2">
    <location>
        <begin position="36"/>
        <end position="45"/>
    </location>
</feature>
<evidence type="ECO:0000259" key="3">
    <source>
        <dbReference type="Pfam" id="PF00561"/>
    </source>
</evidence>
<dbReference type="NCBIfam" id="NF001209">
    <property type="entry name" value="PRK00175.1"/>
    <property type="match status" value="1"/>
</dbReference>
<evidence type="ECO:0000313" key="5">
    <source>
        <dbReference type="Proteomes" id="UP000799766"/>
    </source>
</evidence>
<feature type="compositionally biased region" description="Pro residues" evidence="2">
    <location>
        <begin position="74"/>
        <end position="83"/>
    </location>
</feature>
<accession>A0A6A6NYD2</accession>
<feature type="compositionally biased region" description="Low complexity" evidence="2">
    <location>
        <begin position="471"/>
        <end position="491"/>
    </location>
</feature>
<proteinExistence type="inferred from homology"/>
<keyword evidence="5" id="KW-1185">Reference proteome</keyword>
<sequence length="584" mass="62727">MSLVARKLGANGAAAARARVTSPLRRHPRASPPSPTHAAAPASSRWHSTASSRQLHQQAPRQSATAAAAVPEPVYGPLPPSPPSQSTNPALSFPCLDRVESRSATLTQKQQEQARQRRSESGPEPSYTTGKHKTFVSAEPLLLDWGGILPAFEVAYETWGQLNAGRSNAVLLHTGLSASSHAKSTPENPQPGWWEKFIGPGAPLDTNKYFVVCTNVIGGCYGSTGPGSIDPANGEHYATRFPILTMEDMVRAQFRLLDTLGIGKLYASVGSSMGGMQSLAAGVLFPERVGKVVSISGCARSHPYSIAMRHTQRQALMMDPAWSRGFYYNSLPPHIGMKLARSIATVTYRSGPEWEQRFGRRRADPSRPPALCPDFLIETYLDHAGEKWCLTYDANSLLYISKAMDLFDLGTEQQERVRRMRDANAYKLDLFGGRNGADGDARAAQAAREEGSLNELCNLQLPEKPYEEQEAAAATPSGSETSSSGADASSAPAPPNSAKGGYEPPADLVTGLAPLARTPTLVLGVASDILFPAWQQREVAEALRRGGNGSVQHLELGEEKSLFGHDTFLLDLENVGGSVGKFLG</sequence>
<dbReference type="GO" id="GO:0004414">
    <property type="term" value="F:homoserine O-acetyltransferase activity"/>
    <property type="evidence" value="ECO:0007669"/>
    <property type="project" value="TreeGrafter"/>
</dbReference>
<dbReference type="OrthoDB" id="444135at2759"/>
<dbReference type="Proteomes" id="UP000799766">
    <property type="component" value="Unassembled WGS sequence"/>
</dbReference>
<feature type="compositionally biased region" description="Low complexity" evidence="2">
    <location>
        <begin position="1"/>
        <end position="23"/>
    </location>
</feature>
<dbReference type="EMBL" id="MU001683">
    <property type="protein sequence ID" value="KAF2456578.1"/>
    <property type="molecule type" value="Genomic_DNA"/>
</dbReference>
<feature type="compositionally biased region" description="Basic and acidic residues" evidence="2">
    <location>
        <begin position="112"/>
        <end position="121"/>
    </location>
</feature>
<comment type="similarity">
    <text evidence="1">Belongs to the AB hydrolase superfamily. MetX family.</text>
</comment>
<protein>
    <submittedName>
        <fullName evidence="4">Alpha/Beta hydrolase protein</fullName>
    </submittedName>
</protein>
<feature type="region of interest" description="Disordered" evidence="2">
    <location>
        <begin position="1"/>
        <end position="132"/>
    </location>
</feature>
<dbReference type="Pfam" id="PF00561">
    <property type="entry name" value="Abhydrolase_1"/>
    <property type="match status" value="1"/>
</dbReference>
<feature type="compositionally biased region" description="Polar residues" evidence="2">
    <location>
        <begin position="46"/>
        <end position="56"/>
    </location>
</feature>
<dbReference type="GO" id="GO:0009092">
    <property type="term" value="P:homoserine metabolic process"/>
    <property type="evidence" value="ECO:0007669"/>
    <property type="project" value="TreeGrafter"/>
</dbReference>
<evidence type="ECO:0000313" key="4">
    <source>
        <dbReference type="EMBL" id="KAF2456578.1"/>
    </source>
</evidence>
<dbReference type="NCBIfam" id="TIGR01392">
    <property type="entry name" value="homoserO_Ac_trn"/>
    <property type="match status" value="1"/>
</dbReference>
<dbReference type="GO" id="GO:0006535">
    <property type="term" value="P:cysteine biosynthetic process from serine"/>
    <property type="evidence" value="ECO:0007669"/>
    <property type="project" value="TreeGrafter"/>
</dbReference>
<gene>
    <name evidence="4" type="ORF">BDY21DRAFT_372644</name>
</gene>
<reference evidence="4" key="1">
    <citation type="journal article" date="2020" name="Stud. Mycol.">
        <title>101 Dothideomycetes genomes: a test case for predicting lifestyles and emergence of pathogens.</title>
        <authorList>
            <person name="Haridas S."/>
            <person name="Albert R."/>
            <person name="Binder M."/>
            <person name="Bloem J."/>
            <person name="Labutti K."/>
            <person name="Salamov A."/>
            <person name="Andreopoulos B."/>
            <person name="Baker S."/>
            <person name="Barry K."/>
            <person name="Bills G."/>
            <person name="Bluhm B."/>
            <person name="Cannon C."/>
            <person name="Castanera R."/>
            <person name="Culley D."/>
            <person name="Daum C."/>
            <person name="Ezra D."/>
            <person name="Gonzalez J."/>
            <person name="Henrissat B."/>
            <person name="Kuo A."/>
            <person name="Liang C."/>
            <person name="Lipzen A."/>
            <person name="Lutzoni F."/>
            <person name="Magnuson J."/>
            <person name="Mondo S."/>
            <person name="Nolan M."/>
            <person name="Ohm R."/>
            <person name="Pangilinan J."/>
            <person name="Park H.-J."/>
            <person name="Ramirez L."/>
            <person name="Alfaro M."/>
            <person name="Sun H."/>
            <person name="Tritt A."/>
            <person name="Yoshinaga Y."/>
            <person name="Zwiers L.-H."/>
            <person name="Turgeon B."/>
            <person name="Goodwin S."/>
            <person name="Spatafora J."/>
            <person name="Crous P."/>
            <person name="Grigoriev I."/>
        </authorList>
    </citation>
    <scope>NUCLEOTIDE SEQUENCE</scope>
    <source>
        <strain evidence="4">ATCC 16933</strain>
    </source>
</reference>
<dbReference type="GO" id="GO:0005739">
    <property type="term" value="C:mitochondrion"/>
    <property type="evidence" value="ECO:0007669"/>
    <property type="project" value="TreeGrafter"/>
</dbReference>
<feature type="domain" description="AB hydrolase-1" evidence="3">
    <location>
        <begin position="168"/>
        <end position="533"/>
    </location>
</feature>
<dbReference type="PANTHER" id="PTHR32268">
    <property type="entry name" value="HOMOSERINE O-ACETYLTRANSFERASE"/>
    <property type="match status" value="1"/>
</dbReference>
<organism evidence="4 5">
    <name type="scientific">Lineolata rhizophorae</name>
    <dbReference type="NCBI Taxonomy" id="578093"/>
    <lineage>
        <taxon>Eukaryota</taxon>
        <taxon>Fungi</taxon>
        <taxon>Dikarya</taxon>
        <taxon>Ascomycota</taxon>
        <taxon>Pezizomycotina</taxon>
        <taxon>Dothideomycetes</taxon>
        <taxon>Dothideomycetes incertae sedis</taxon>
        <taxon>Lineolatales</taxon>
        <taxon>Lineolataceae</taxon>
        <taxon>Lineolata</taxon>
    </lineage>
</organism>
<evidence type="ECO:0000256" key="2">
    <source>
        <dbReference type="SAM" id="MobiDB-lite"/>
    </source>
</evidence>
<dbReference type="GO" id="GO:0009086">
    <property type="term" value="P:methionine biosynthetic process"/>
    <property type="evidence" value="ECO:0007669"/>
    <property type="project" value="TreeGrafter"/>
</dbReference>
<feature type="region of interest" description="Disordered" evidence="2">
    <location>
        <begin position="466"/>
        <end position="505"/>
    </location>
</feature>
<dbReference type="InterPro" id="IPR008220">
    <property type="entry name" value="HAT_MetX-like"/>
</dbReference>
<feature type="compositionally biased region" description="Low complexity" evidence="2">
    <location>
        <begin position="57"/>
        <end position="73"/>
    </location>
</feature>
<evidence type="ECO:0000256" key="1">
    <source>
        <dbReference type="ARBA" id="ARBA00006886"/>
    </source>
</evidence>
<dbReference type="PANTHER" id="PTHR32268:SF16">
    <property type="entry name" value="SERINE O-SUCCINYLTRANSFERASE"/>
    <property type="match status" value="1"/>
</dbReference>